<dbReference type="InterPro" id="IPR006044">
    <property type="entry name" value="11S_seedstore_pln"/>
</dbReference>
<evidence type="ECO:0000259" key="5">
    <source>
        <dbReference type="SMART" id="SM00835"/>
    </source>
</evidence>
<feature type="domain" description="Cupin type-1" evidence="5">
    <location>
        <begin position="75"/>
        <end position="224"/>
    </location>
</feature>
<comment type="similarity">
    <text evidence="1">Belongs to the 11S seed storage protein (globulins) family.</text>
</comment>
<dbReference type="SMART" id="SM00835">
    <property type="entry name" value="Cupin_1"/>
    <property type="match status" value="1"/>
</dbReference>
<keyword evidence="7" id="KW-1185">Reference proteome</keyword>
<dbReference type="PANTHER" id="PTHR31189">
    <property type="entry name" value="OS03G0336100 PROTEIN-RELATED"/>
    <property type="match status" value="1"/>
</dbReference>
<reference evidence="6 7" key="1">
    <citation type="submission" date="2024-02" db="EMBL/GenBank/DDBJ databases">
        <authorList>
            <person name="Vignale AGUSTIN F."/>
            <person name="Sosa J E."/>
            <person name="Modenutti C."/>
        </authorList>
    </citation>
    <scope>NUCLEOTIDE SEQUENCE [LARGE SCALE GENOMIC DNA]</scope>
</reference>
<evidence type="ECO:0000256" key="3">
    <source>
        <dbReference type="ARBA" id="ARBA00023129"/>
    </source>
</evidence>
<sequence>MTQHHPPPLSTFTFIANSGQPYLRHDETGVFVVADGGGTKGLTGLHRGGFLRGLHCGGIKVPQPCSDNTKVGLVANIDEAVPDVAVKNGGSLSLITSENFPVLRQVGLGASLAKLEANAMLAPMYTADSSVQMVYVSRGSGRVQMVGFNGQNVLDTKVQAGKLFVVPKFFTVSVIAEGEGMECFSILTSSKPLFGQLAGKTSVLKALSPSVLQASLNVTPQFEELFKSKKEVLDVIQFSFRLSIWASSRHPMQPEYGPRWATLFWNWARLKVLARRLAQA</sequence>
<evidence type="ECO:0000256" key="4">
    <source>
        <dbReference type="ARBA" id="ARBA00023157"/>
    </source>
</evidence>
<dbReference type="Pfam" id="PF00190">
    <property type="entry name" value="Cupin_1"/>
    <property type="match status" value="1"/>
</dbReference>
<evidence type="ECO:0000256" key="2">
    <source>
        <dbReference type="ARBA" id="ARBA00022761"/>
    </source>
</evidence>
<proteinExistence type="inferred from homology"/>
<gene>
    <name evidence="6" type="ORF">ILEXP_LOCUS20486</name>
</gene>
<evidence type="ECO:0000313" key="6">
    <source>
        <dbReference type="EMBL" id="CAK9152271.1"/>
    </source>
</evidence>
<dbReference type="InterPro" id="IPR014710">
    <property type="entry name" value="RmlC-like_jellyroll"/>
</dbReference>
<evidence type="ECO:0000313" key="7">
    <source>
        <dbReference type="Proteomes" id="UP001642360"/>
    </source>
</evidence>
<keyword evidence="2" id="KW-0758">Storage protein</keyword>
<comment type="caution">
    <text evidence="6">The sequence shown here is derived from an EMBL/GenBank/DDBJ whole genome shotgun (WGS) entry which is preliminary data.</text>
</comment>
<dbReference type="AlphaFoldDB" id="A0ABC8S4W3"/>
<dbReference type="CDD" id="cd02243">
    <property type="entry name" value="cupin_11S_legumin_C"/>
    <property type="match status" value="1"/>
</dbReference>
<dbReference type="PANTHER" id="PTHR31189:SF45">
    <property type="entry name" value="OS09G0552500 PROTEIN"/>
    <property type="match status" value="1"/>
</dbReference>
<dbReference type="SUPFAM" id="SSF51182">
    <property type="entry name" value="RmlC-like cupins"/>
    <property type="match status" value="1"/>
</dbReference>
<evidence type="ECO:0000256" key="1">
    <source>
        <dbReference type="ARBA" id="ARBA00007178"/>
    </source>
</evidence>
<dbReference type="Proteomes" id="UP001642360">
    <property type="component" value="Unassembled WGS sequence"/>
</dbReference>
<dbReference type="InterPro" id="IPR050253">
    <property type="entry name" value="Seed_Storage-Functional"/>
</dbReference>
<name>A0ABC8S4W3_9AQUA</name>
<accession>A0ABC8S4W3</accession>
<dbReference type="EMBL" id="CAUOFW020002253">
    <property type="protein sequence ID" value="CAK9152271.1"/>
    <property type="molecule type" value="Genomic_DNA"/>
</dbReference>
<dbReference type="InterPro" id="IPR011051">
    <property type="entry name" value="RmlC_Cupin_sf"/>
</dbReference>
<dbReference type="PRINTS" id="PR00439">
    <property type="entry name" value="11SGLOBULIN"/>
</dbReference>
<keyword evidence="3" id="KW-0708">Seed storage protein</keyword>
<organism evidence="6 7">
    <name type="scientific">Ilex paraguariensis</name>
    <name type="common">yerba mate</name>
    <dbReference type="NCBI Taxonomy" id="185542"/>
    <lineage>
        <taxon>Eukaryota</taxon>
        <taxon>Viridiplantae</taxon>
        <taxon>Streptophyta</taxon>
        <taxon>Embryophyta</taxon>
        <taxon>Tracheophyta</taxon>
        <taxon>Spermatophyta</taxon>
        <taxon>Magnoliopsida</taxon>
        <taxon>eudicotyledons</taxon>
        <taxon>Gunneridae</taxon>
        <taxon>Pentapetalae</taxon>
        <taxon>asterids</taxon>
        <taxon>campanulids</taxon>
        <taxon>Aquifoliales</taxon>
        <taxon>Aquifoliaceae</taxon>
        <taxon>Ilex</taxon>
    </lineage>
</organism>
<protein>
    <recommendedName>
        <fullName evidence="5">Cupin type-1 domain-containing protein</fullName>
    </recommendedName>
</protein>
<dbReference type="Gene3D" id="2.60.120.10">
    <property type="entry name" value="Jelly Rolls"/>
    <property type="match status" value="1"/>
</dbReference>
<dbReference type="InterPro" id="IPR006045">
    <property type="entry name" value="Cupin_1"/>
</dbReference>
<keyword evidence="4" id="KW-1015">Disulfide bond</keyword>
<dbReference type="GO" id="GO:0045735">
    <property type="term" value="F:nutrient reservoir activity"/>
    <property type="evidence" value="ECO:0007669"/>
    <property type="project" value="UniProtKB-KW"/>
</dbReference>